<dbReference type="Proteomes" id="UP000016487">
    <property type="component" value="Unassembled WGS sequence"/>
</dbReference>
<dbReference type="EMBL" id="AHBZ03000021">
    <property type="protein sequence ID" value="KAF7770042.1"/>
    <property type="molecule type" value="Genomic_DNA"/>
</dbReference>
<name>A0AAD4AHX9_9GAMM</name>
<organism evidence="1 2">
    <name type="scientific">Pseudoalteromonas citrea</name>
    <dbReference type="NCBI Taxonomy" id="43655"/>
    <lineage>
        <taxon>Bacteria</taxon>
        <taxon>Pseudomonadati</taxon>
        <taxon>Pseudomonadota</taxon>
        <taxon>Gammaproteobacteria</taxon>
        <taxon>Alteromonadales</taxon>
        <taxon>Pseudoalteromonadaceae</taxon>
        <taxon>Pseudoalteromonas</taxon>
    </lineage>
</organism>
<reference evidence="1" key="1">
    <citation type="journal article" date="2012" name="J. Bacteriol.">
        <title>Genome sequences of type strains of seven species of the marine bacterium Pseudoalteromonas.</title>
        <authorList>
            <person name="Xie B.B."/>
            <person name="Shu Y.L."/>
            <person name="Qin Q.L."/>
            <person name="Rong J.C."/>
            <person name="Zhang X.Y."/>
            <person name="Chen X.L."/>
            <person name="Shi M."/>
            <person name="He H.L."/>
            <person name="Zhou B.C."/>
            <person name="Zhang Y.Z."/>
        </authorList>
    </citation>
    <scope>NUCLEOTIDE SEQUENCE</scope>
    <source>
        <strain evidence="1">DSM 8771</strain>
    </source>
</reference>
<evidence type="ECO:0000313" key="2">
    <source>
        <dbReference type="Proteomes" id="UP000016487"/>
    </source>
</evidence>
<protein>
    <submittedName>
        <fullName evidence="1">Uncharacterized protein</fullName>
    </submittedName>
</protein>
<evidence type="ECO:0000313" key="1">
    <source>
        <dbReference type="EMBL" id="KAF7770042.1"/>
    </source>
</evidence>
<reference evidence="1" key="2">
    <citation type="submission" date="2015-03" db="EMBL/GenBank/DDBJ databases">
        <title>Genome sequence of Pseudoalteromonas citrea.</title>
        <authorList>
            <person name="Xie B.-B."/>
            <person name="Rong J.-C."/>
            <person name="Qin Q.-L."/>
            <person name="Zhang Y.-Z."/>
        </authorList>
    </citation>
    <scope>NUCLEOTIDE SEQUENCE</scope>
    <source>
        <strain evidence="1">DSM 8771</strain>
    </source>
</reference>
<accession>A0AAD4AHX9</accession>
<sequence length="52" mass="6088">MGFKKEENQKISELANRWLKNSQQLIKQHKNKHRASLMLGKGCLMAKKVSMF</sequence>
<gene>
    <name evidence="1" type="ORF">PCIT_a2991</name>
</gene>
<comment type="caution">
    <text evidence="1">The sequence shown here is derived from an EMBL/GenBank/DDBJ whole genome shotgun (WGS) entry which is preliminary data.</text>
</comment>
<dbReference type="AlphaFoldDB" id="A0AAD4AHX9"/>
<proteinExistence type="predicted"/>